<gene>
    <name evidence="1" type="ordered locus">Deipe_1377</name>
</gene>
<protein>
    <recommendedName>
        <fullName evidence="3">ASCH domain-containing protein</fullName>
    </recommendedName>
</protein>
<reference evidence="2" key="1">
    <citation type="submission" date="2012-03" db="EMBL/GenBank/DDBJ databases">
        <title>Complete sequence of chromosome of Deinococcus peraridilitoris DSM 19664.</title>
        <authorList>
            <person name="Lucas S."/>
            <person name="Copeland A."/>
            <person name="Lapidus A."/>
            <person name="Glavina del Rio T."/>
            <person name="Dalin E."/>
            <person name="Tice H."/>
            <person name="Bruce D."/>
            <person name="Goodwin L."/>
            <person name="Pitluck S."/>
            <person name="Peters L."/>
            <person name="Mikhailova N."/>
            <person name="Lu M."/>
            <person name="Kyrpides N."/>
            <person name="Mavromatis K."/>
            <person name="Ivanova N."/>
            <person name="Brettin T."/>
            <person name="Detter J.C."/>
            <person name="Han C."/>
            <person name="Larimer F."/>
            <person name="Land M."/>
            <person name="Hauser L."/>
            <person name="Markowitz V."/>
            <person name="Cheng J.-F."/>
            <person name="Hugenholtz P."/>
            <person name="Woyke T."/>
            <person name="Wu D."/>
            <person name="Pukall R."/>
            <person name="Steenblock K."/>
            <person name="Brambilla E."/>
            <person name="Klenk H.-P."/>
            <person name="Eisen J.A."/>
        </authorList>
    </citation>
    <scope>NUCLEOTIDE SEQUENCE [LARGE SCALE GENOMIC DNA]</scope>
    <source>
        <strain evidence="2">DSM 19664 / LMG 22246 / CIP 109416 / KR-200</strain>
    </source>
</reference>
<accession>K9ZZ48</accession>
<proteinExistence type="predicted"/>
<dbReference type="HOGENOM" id="CLU_1955977_0_0_0"/>
<dbReference type="STRING" id="937777.Deipe_1377"/>
<organism evidence="1 2">
    <name type="scientific">Deinococcus peraridilitoris (strain DSM 19664 / LMG 22246 / CIP 109416 / KR-200)</name>
    <dbReference type="NCBI Taxonomy" id="937777"/>
    <lineage>
        <taxon>Bacteria</taxon>
        <taxon>Thermotogati</taxon>
        <taxon>Deinococcota</taxon>
        <taxon>Deinococci</taxon>
        <taxon>Deinococcales</taxon>
        <taxon>Deinococcaceae</taxon>
        <taxon>Deinococcus</taxon>
    </lineage>
</organism>
<keyword evidence="2" id="KW-1185">Reference proteome</keyword>
<evidence type="ECO:0000313" key="1">
    <source>
        <dbReference type="EMBL" id="AFZ66923.1"/>
    </source>
</evidence>
<evidence type="ECO:0000313" key="2">
    <source>
        <dbReference type="Proteomes" id="UP000010467"/>
    </source>
</evidence>
<dbReference type="PATRIC" id="fig|937777.3.peg.1379"/>
<evidence type="ECO:0008006" key="3">
    <source>
        <dbReference type="Google" id="ProtNLM"/>
    </source>
</evidence>
<sequence>MPLVTFPLAALDLVQSGQKTATIRFDDRLRTARPGQTLTMQFGARNNPTTLRATLTEVQELPVLEWLASLLAFDPRFLLDDLQAELSAGSDFEQSLVRACDASSTVLLDLIEDCRATGRSALVLHFKL</sequence>
<dbReference type="Proteomes" id="UP000010467">
    <property type="component" value="Chromosome"/>
</dbReference>
<dbReference type="KEGG" id="dpd:Deipe_1377"/>
<dbReference type="EMBL" id="CP003382">
    <property type="protein sequence ID" value="AFZ66923.1"/>
    <property type="molecule type" value="Genomic_DNA"/>
</dbReference>
<dbReference type="RefSeq" id="WP_015235231.1">
    <property type="nucleotide sequence ID" value="NC_019793.1"/>
</dbReference>
<name>K9ZZ48_DEIPD</name>
<dbReference type="AlphaFoldDB" id="K9ZZ48"/>